<evidence type="ECO:0000259" key="2">
    <source>
        <dbReference type="Pfam" id="PF12867"/>
    </source>
</evidence>
<sequence length="318" mass="36200">MEVNQAKLLIRVPDLQVAMAFYVTRLGWIEVDTRAAGNAERANRADRADKADRTDRTDRTDRAHRAVMLRAVPDYLVVVIEMNVNDMEDNLQLDFSDWLLPQAHHPEQGDYIYIGVNCLKEVKQALCERGFWELREEEDAGCIRKLFVPTPEGFTIIYWEELFPTDEDILATYTKGAEDMDLAVAGLSETELDAVEAWGKWSIRQQVLHVIDLELVTIHKVKFALAESGRAYQGNSFSQDDWCAGLDYISRPIGPELAMFRAVRQHIIGLCKHLPAAMQCTVKTSNGEESVGRLLKMMSSHATQHVRAIRRIRAKENK</sequence>
<dbReference type="InterPro" id="IPR029068">
    <property type="entry name" value="Glyas_Bleomycin-R_OHBP_Dase"/>
</dbReference>
<feature type="compositionally biased region" description="Basic and acidic residues" evidence="1">
    <location>
        <begin position="41"/>
        <end position="59"/>
    </location>
</feature>
<dbReference type="SUPFAM" id="SSF54593">
    <property type="entry name" value="Glyoxalase/Bleomycin resistance protein/Dihydroxybiphenyl dioxygenase"/>
    <property type="match status" value="1"/>
</dbReference>
<protein>
    <recommendedName>
        <fullName evidence="2">DinB-like domain-containing protein</fullName>
    </recommendedName>
</protein>
<proteinExistence type="predicted"/>
<reference evidence="3" key="1">
    <citation type="submission" date="2020-02" db="EMBL/GenBank/DDBJ databases">
        <authorList>
            <person name="Shen X.-R."/>
            <person name="Zhang Y.-X."/>
        </authorList>
    </citation>
    <scope>NUCLEOTIDE SEQUENCE</scope>
    <source>
        <strain evidence="3">SYP-B3998</strain>
    </source>
</reference>
<dbReference type="SUPFAM" id="SSF109854">
    <property type="entry name" value="DinB/YfiT-like putative metalloenzymes"/>
    <property type="match status" value="1"/>
</dbReference>
<dbReference type="EMBL" id="JAAIKC010000007">
    <property type="protein sequence ID" value="NEW08089.1"/>
    <property type="molecule type" value="Genomic_DNA"/>
</dbReference>
<dbReference type="Pfam" id="PF12867">
    <property type="entry name" value="DinB_2"/>
    <property type="match status" value="1"/>
</dbReference>
<dbReference type="InterPro" id="IPR034660">
    <property type="entry name" value="DinB/YfiT-like"/>
</dbReference>
<dbReference type="InterPro" id="IPR024775">
    <property type="entry name" value="DinB-like"/>
</dbReference>
<dbReference type="RefSeq" id="WP_163950249.1">
    <property type="nucleotide sequence ID" value="NZ_JAAIKC010000007.1"/>
</dbReference>
<evidence type="ECO:0000313" key="3">
    <source>
        <dbReference type="EMBL" id="NEW08089.1"/>
    </source>
</evidence>
<comment type="caution">
    <text evidence="3">The sequence shown here is derived from an EMBL/GenBank/DDBJ whole genome shotgun (WGS) entry which is preliminary data.</text>
</comment>
<dbReference type="Gene3D" id="1.20.120.450">
    <property type="entry name" value="dinb family like domain"/>
    <property type="match status" value="1"/>
</dbReference>
<feature type="domain" description="DinB-like" evidence="2">
    <location>
        <begin position="176"/>
        <end position="308"/>
    </location>
</feature>
<feature type="region of interest" description="Disordered" evidence="1">
    <location>
        <begin position="39"/>
        <end position="59"/>
    </location>
</feature>
<organism evidence="3">
    <name type="scientific">Paenibacillus sp. SYP-B3998</name>
    <dbReference type="NCBI Taxonomy" id="2678564"/>
    <lineage>
        <taxon>Bacteria</taxon>
        <taxon>Bacillati</taxon>
        <taxon>Bacillota</taxon>
        <taxon>Bacilli</taxon>
        <taxon>Bacillales</taxon>
        <taxon>Paenibacillaceae</taxon>
        <taxon>Paenibacillus</taxon>
    </lineage>
</organism>
<evidence type="ECO:0000256" key="1">
    <source>
        <dbReference type="SAM" id="MobiDB-lite"/>
    </source>
</evidence>
<dbReference type="AlphaFoldDB" id="A0A6G4A2P2"/>
<gene>
    <name evidence="3" type="ORF">GK047_18980</name>
</gene>
<name>A0A6G4A2P2_9BACL</name>
<accession>A0A6G4A2P2</accession>